<reference evidence="2 3" key="1">
    <citation type="journal article" date="2020" name="Microorganisms">
        <title>Description of Three Novel Members in the Family Geobacteraceae, Oryzomonas japonicum gen. nov., sp. nov., Oryzomonas sagensis sp. nov., and Oryzomonas ruber sp. nov.</title>
        <authorList>
            <person name="Xu Z."/>
            <person name="Masuda Y."/>
            <person name="Hayakawa C."/>
            <person name="Ushijima N."/>
            <person name="Kawano K."/>
            <person name="Shiratori Y."/>
            <person name="Senoo K."/>
            <person name="Itoh H."/>
        </authorList>
    </citation>
    <scope>NUCLEOTIDE SEQUENCE [LARGE SCALE GENOMIC DNA]</scope>
    <source>
        <strain evidence="2 3">Red100</strain>
    </source>
</reference>
<gene>
    <name evidence="2" type="ORF">F6V30_08700</name>
</gene>
<dbReference type="RefSeq" id="WP_151156599.1">
    <property type="nucleotide sequence ID" value="NZ_VZRA01000002.1"/>
</dbReference>
<name>A0ABQ6TNK0_9BACT</name>
<keyword evidence="3" id="KW-1185">Reference proteome</keyword>
<proteinExistence type="predicted"/>
<evidence type="ECO:0000313" key="3">
    <source>
        <dbReference type="Proteomes" id="UP000798046"/>
    </source>
</evidence>
<organism evidence="2 3">
    <name type="scientific">Oryzomonas sagensis</name>
    <dbReference type="NCBI Taxonomy" id="2603857"/>
    <lineage>
        <taxon>Bacteria</taxon>
        <taxon>Pseudomonadati</taxon>
        <taxon>Thermodesulfobacteriota</taxon>
        <taxon>Desulfuromonadia</taxon>
        <taxon>Geobacterales</taxon>
        <taxon>Geobacteraceae</taxon>
        <taxon>Oryzomonas</taxon>
    </lineage>
</organism>
<feature type="chain" id="PRO_5045086041" evidence="1">
    <location>
        <begin position="21"/>
        <end position="101"/>
    </location>
</feature>
<comment type="caution">
    <text evidence="2">The sequence shown here is derived from an EMBL/GenBank/DDBJ whole genome shotgun (WGS) entry which is preliminary data.</text>
</comment>
<evidence type="ECO:0000256" key="1">
    <source>
        <dbReference type="SAM" id="SignalP"/>
    </source>
</evidence>
<keyword evidence="1" id="KW-0732">Signal</keyword>
<protein>
    <submittedName>
        <fullName evidence="2">Uncharacterized protein</fullName>
    </submittedName>
</protein>
<dbReference type="Proteomes" id="UP000798046">
    <property type="component" value="Unassembled WGS sequence"/>
</dbReference>
<evidence type="ECO:0000313" key="2">
    <source>
        <dbReference type="EMBL" id="KAB0670228.1"/>
    </source>
</evidence>
<sequence>MRLAPIIIAITLGAASAAFAEQAPGPGAGKDLCLLDISNCTGRSYYHIVEKIARLKTALEAGTTVYSPGEIEHLTYLLEEAFTTADLIGADPSIVPENKDR</sequence>
<feature type="signal peptide" evidence="1">
    <location>
        <begin position="1"/>
        <end position="20"/>
    </location>
</feature>
<accession>A0ABQ6TNK0</accession>
<dbReference type="EMBL" id="VZRA01000002">
    <property type="protein sequence ID" value="KAB0670228.1"/>
    <property type="molecule type" value="Genomic_DNA"/>
</dbReference>